<evidence type="ECO:0000256" key="4">
    <source>
        <dbReference type="ARBA" id="ARBA00022840"/>
    </source>
</evidence>
<dbReference type="GO" id="GO:0005524">
    <property type="term" value="F:ATP binding"/>
    <property type="evidence" value="ECO:0007669"/>
    <property type="project" value="UniProtKB-KW"/>
</dbReference>
<evidence type="ECO:0000256" key="3">
    <source>
        <dbReference type="ARBA" id="ARBA00022755"/>
    </source>
</evidence>
<keyword evidence="2" id="KW-0547">Nucleotide-binding</keyword>
<dbReference type="GO" id="GO:0006164">
    <property type="term" value="P:purine nucleotide biosynthetic process"/>
    <property type="evidence" value="ECO:0007669"/>
    <property type="project" value="UniProtKB-KW"/>
</dbReference>
<dbReference type="InterPro" id="IPR000115">
    <property type="entry name" value="PRibGlycinamide_synth"/>
</dbReference>
<gene>
    <name evidence="9" type="ORF">A2074_01025</name>
</gene>
<dbReference type="PANTHER" id="PTHR43472:SF1">
    <property type="entry name" value="PHOSPHORIBOSYLAMINE--GLYCINE LIGASE, CHLOROPLASTIC"/>
    <property type="match status" value="1"/>
</dbReference>
<dbReference type="SMART" id="SM01210">
    <property type="entry name" value="GARS_C"/>
    <property type="match status" value="1"/>
</dbReference>
<keyword evidence="3" id="KW-0658">Purine biosynthesis</keyword>
<evidence type="ECO:0000256" key="5">
    <source>
        <dbReference type="ARBA" id="ARBA00038345"/>
    </source>
</evidence>
<comment type="caution">
    <text evidence="9">The sequence shown here is derived from an EMBL/GenBank/DDBJ whole genome shotgun (WGS) entry which is preliminary data.</text>
</comment>
<evidence type="ECO:0000256" key="2">
    <source>
        <dbReference type="ARBA" id="ARBA00022741"/>
    </source>
</evidence>
<proteinExistence type="inferred from homology"/>
<dbReference type="FunFam" id="3.90.600.10:FF:000001">
    <property type="entry name" value="Trifunctional purine biosynthetic protein adenosine-3"/>
    <property type="match status" value="1"/>
</dbReference>
<dbReference type="InterPro" id="IPR037123">
    <property type="entry name" value="PRibGlycinamide_synth_C_sf"/>
</dbReference>
<keyword evidence="4" id="KW-0067">ATP-binding</keyword>
<evidence type="ECO:0000256" key="6">
    <source>
        <dbReference type="ARBA" id="ARBA00042242"/>
    </source>
</evidence>
<evidence type="ECO:0000313" key="9">
    <source>
        <dbReference type="EMBL" id="OFW35018.1"/>
    </source>
</evidence>
<dbReference type="Pfam" id="PF02843">
    <property type="entry name" value="GARS_C"/>
    <property type="match status" value="1"/>
</dbReference>
<dbReference type="GO" id="GO:0004637">
    <property type="term" value="F:phosphoribosylamine-glycine ligase activity"/>
    <property type="evidence" value="ECO:0007669"/>
    <property type="project" value="InterPro"/>
</dbReference>
<dbReference type="EMBL" id="MELI01000025">
    <property type="protein sequence ID" value="OFW35018.1"/>
    <property type="molecule type" value="Genomic_DNA"/>
</dbReference>
<organism evidence="9 10">
    <name type="scientific">Candidatus Aquicultor primus</name>
    <dbReference type="NCBI Taxonomy" id="1797195"/>
    <lineage>
        <taxon>Bacteria</taxon>
        <taxon>Bacillati</taxon>
        <taxon>Actinomycetota</taxon>
        <taxon>Candidatus Aquicultoria</taxon>
        <taxon>Candidatus Aquicultorales</taxon>
        <taxon>Candidatus Aquicultoraceae</taxon>
        <taxon>Candidatus Aquicultor</taxon>
    </lineage>
</organism>
<protein>
    <recommendedName>
        <fullName evidence="6">Glycinamide ribonucleotide synthetase</fullName>
    </recommendedName>
    <alternativeName>
        <fullName evidence="7">Phosphoribosylglycinamide synthetase</fullName>
    </alternativeName>
</protein>
<keyword evidence="1" id="KW-0436">Ligase</keyword>
<feature type="domain" description="Phosphoribosylglycinamide synthetase C-domain" evidence="8">
    <location>
        <begin position="1"/>
        <end position="88"/>
    </location>
</feature>
<evidence type="ECO:0000256" key="7">
    <source>
        <dbReference type="ARBA" id="ARBA00042864"/>
    </source>
</evidence>
<comment type="similarity">
    <text evidence="5">Belongs to the GARS family.</text>
</comment>
<dbReference type="Gene3D" id="3.90.600.10">
    <property type="entry name" value="Phosphoribosylglycinamide synthetase, C-terminal domain"/>
    <property type="match status" value="1"/>
</dbReference>
<dbReference type="SUPFAM" id="SSF51246">
    <property type="entry name" value="Rudiment single hybrid motif"/>
    <property type="match status" value="1"/>
</dbReference>
<reference evidence="9 10" key="1">
    <citation type="journal article" date="2016" name="Nat. Commun.">
        <title>Thousands of microbial genomes shed light on interconnected biogeochemical processes in an aquifer system.</title>
        <authorList>
            <person name="Anantharaman K."/>
            <person name="Brown C.T."/>
            <person name="Hug L.A."/>
            <person name="Sharon I."/>
            <person name="Castelle C.J."/>
            <person name="Probst A.J."/>
            <person name="Thomas B.C."/>
            <person name="Singh A."/>
            <person name="Wilkins M.J."/>
            <person name="Karaoz U."/>
            <person name="Brodie E.L."/>
            <person name="Williams K.H."/>
            <person name="Hubbard S.S."/>
            <person name="Banfield J.F."/>
        </authorList>
    </citation>
    <scope>NUCLEOTIDE SEQUENCE [LARGE SCALE GENOMIC DNA]</scope>
</reference>
<accession>A0A1F2UPY1</accession>
<dbReference type="GO" id="GO:0009113">
    <property type="term" value="P:purine nucleobase biosynthetic process"/>
    <property type="evidence" value="ECO:0007669"/>
    <property type="project" value="InterPro"/>
</dbReference>
<evidence type="ECO:0000313" key="10">
    <source>
        <dbReference type="Proteomes" id="UP000178086"/>
    </source>
</evidence>
<dbReference type="Proteomes" id="UP000178086">
    <property type="component" value="Unassembled WGS sequence"/>
</dbReference>
<evidence type="ECO:0000256" key="1">
    <source>
        <dbReference type="ARBA" id="ARBA00022598"/>
    </source>
</evidence>
<dbReference type="InterPro" id="IPR020560">
    <property type="entry name" value="PRibGlycinamide_synth_C-dom"/>
</dbReference>
<dbReference type="AlphaFoldDB" id="A0A1F2UPY1"/>
<sequence>MAVVAAAAGYPENPEKGRPITGLYDQAPGVQVFHAGTAKKDDAYATAGGRVLAVAACGADVSAARERAYAALAGIKFEGMQYRRDIGL</sequence>
<dbReference type="InterPro" id="IPR011054">
    <property type="entry name" value="Rudment_hybrid_motif"/>
</dbReference>
<name>A0A1F2UPY1_9ACTN</name>
<dbReference type="PANTHER" id="PTHR43472">
    <property type="entry name" value="PHOSPHORIBOSYLAMINE--GLYCINE LIGASE"/>
    <property type="match status" value="1"/>
</dbReference>
<evidence type="ECO:0000259" key="8">
    <source>
        <dbReference type="SMART" id="SM01210"/>
    </source>
</evidence>